<feature type="region of interest" description="Disordered" evidence="1">
    <location>
        <begin position="1"/>
        <end position="83"/>
    </location>
</feature>
<organism evidence="2 3">
    <name type="scientific">Lysobacter capsici AZ78</name>
    <dbReference type="NCBI Taxonomy" id="1444315"/>
    <lineage>
        <taxon>Bacteria</taxon>
        <taxon>Pseudomonadati</taxon>
        <taxon>Pseudomonadota</taxon>
        <taxon>Gammaproteobacteria</taxon>
        <taxon>Lysobacterales</taxon>
        <taxon>Lysobacteraceae</taxon>
        <taxon>Lysobacter</taxon>
    </lineage>
</organism>
<gene>
    <name evidence="2" type="ORF">AZ78_5189</name>
</gene>
<evidence type="ECO:0000313" key="3">
    <source>
        <dbReference type="Proteomes" id="UP000023435"/>
    </source>
</evidence>
<dbReference type="OrthoDB" id="6024056at2"/>
<dbReference type="Proteomes" id="UP000023435">
    <property type="component" value="Unassembled WGS sequence"/>
</dbReference>
<feature type="compositionally biased region" description="Basic and acidic residues" evidence="1">
    <location>
        <begin position="11"/>
        <end position="22"/>
    </location>
</feature>
<name>A0A125TZH2_9GAMM</name>
<sequence>MARARGRRRRSDQARGDRRDHSGGVSGGDVSDVARLAVAARRTRRAGSAQAAPSPSRASRTPDAPKTAPAKWGPPPPPLRPADYDALAERLVYGAARSAAGGDPFFRQQLAMLGELRKERAPADADGARYETAMQRYRRSAEAAVAMRPVGEKVPAENYLQAARSADPNSAMAARELGAWRLRAYMRQVQGDADGEPAQVDRLREASTAARAMFVDALRMNPSFDGAWRGLAWSWLYDDPDLALGALTIEADQQFGAGGARAVPATIDAVGDAAGAAGRSRFEVLQARARAAAMDLRNLSVPGDIQQVARLPVPAAVGRTIRTAAAAAKKADAKRVASRASAVDRIESAWRTGLLKVAGAADLQAWTDSARAQAASFAPDAELRLAGLPRYRVVSSFKWPKGMAEASPAVFVVPDRVARPSGDPGNSLVLDIARGDCLGRYCDGVMRLN</sequence>
<dbReference type="RefSeq" id="WP_060410654.1">
    <property type="nucleotide sequence ID" value="NZ_JAJA02000003.1"/>
</dbReference>
<dbReference type="EMBL" id="JAJA02000003">
    <property type="protein sequence ID" value="KWS02056.1"/>
    <property type="molecule type" value="Genomic_DNA"/>
</dbReference>
<keyword evidence="3" id="KW-1185">Reference proteome</keyword>
<reference evidence="2 3" key="1">
    <citation type="journal article" date="2014" name="Genome Announc.">
        <title>Draft Genome Sequence of Lysobacter capsici AZ78, a Bacterium Antagonistic to Plant-Pathogenic Oomycetes.</title>
        <authorList>
            <person name="Puopolo G."/>
            <person name="Sonego P."/>
            <person name="Engelen K."/>
            <person name="Pertot I."/>
        </authorList>
    </citation>
    <scope>NUCLEOTIDE SEQUENCE [LARGE SCALE GENOMIC DNA]</scope>
    <source>
        <strain evidence="2 3">AZ78</strain>
    </source>
</reference>
<accession>A0A125TZH2</accession>
<protein>
    <submittedName>
        <fullName evidence="2">Uncharacterized protein</fullName>
    </submittedName>
</protein>
<proteinExistence type="predicted"/>
<feature type="compositionally biased region" description="Basic residues" evidence="1">
    <location>
        <begin position="1"/>
        <end position="10"/>
    </location>
</feature>
<comment type="caution">
    <text evidence="2">The sequence shown here is derived from an EMBL/GenBank/DDBJ whole genome shotgun (WGS) entry which is preliminary data.</text>
</comment>
<feature type="compositionally biased region" description="Low complexity" evidence="1">
    <location>
        <begin position="28"/>
        <end position="71"/>
    </location>
</feature>
<evidence type="ECO:0000313" key="2">
    <source>
        <dbReference type="EMBL" id="KWS02056.1"/>
    </source>
</evidence>
<evidence type="ECO:0000256" key="1">
    <source>
        <dbReference type="SAM" id="MobiDB-lite"/>
    </source>
</evidence>
<dbReference type="AlphaFoldDB" id="A0A125TZH2"/>